<dbReference type="PANTHER" id="PTHR43133:SF51">
    <property type="entry name" value="RNA POLYMERASE SIGMA FACTOR"/>
    <property type="match status" value="1"/>
</dbReference>
<evidence type="ECO:0000259" key="5">
    <source>
        <dbReference type="Pfam" id="PF04542"/>
    </source>
</evidence>
<dbReference type="InterPro" id="IPR013325">
    <property type="entry name" value="RNA_pol_sigma_r2"/>
</dbReference>
<dbReference type="EMBL" id="CP036278">
    <property type="protein sequence ID" value="QDU56103.1"/>
    <property type="molecule type" value="Genomic_DNA"/>
</dbReference>
<keyword evidence="2" id="KW-0805">Transcription regulation</keyword>
<proteinExistence type="inferred from homology"/>
<accession>A0A518AN07</accession>
<dbReference type="NCBIfam" id="TIGR02989">
    <property type="entry name" value="Sig-70_gvs1"/>
    <property type="match status" value="1"/>
</dbReference>
<comment type="similarity">
    <text evidence="1">Belongs to the sigma-70 factor family. ECF subfamily.</text>
</comment>
<evidence type="ECO:0000313" key="7">
    <source>
        <dbReference type="Proteomes" id="UP000315750"/>
    </source>
</evidence>
<dbReference type="Pfam" id="PF04542">
    <property type="entry name" value="Sigma70_r2"/>
    <property type="match status" value="1"/>
</dbReference>
<dbReference type="InterPro" id="IPR013324">
    <property type="entry name" value="RNA_pol_sigma_r3/r4-like"/>
</dbReference>
<evidence type="ECO:0000256" key="2">
    <source>
        <dbReference type="ARBA" id="ARBA00023015"/>
    </source>
</evidence>
<dbReference type="PANTHER" id="PTHR43133">
    <property type="entry name" value="RNA POLYMERASE ECF-TYPE SIGMA FACTO"/>
    <property type="match status" value="1"/>
</dbReference>
<dbReference type="Gene3D" id="1.10.1740.10">
    <property type="match status" value="1"/>
</dbReference>
<evidence type="ECO:0000313" key="6">
    <source>
        <dbReference type="EMBL" id="QDU56103.1"/>
    </source>
</evidence>
<dbReference type="GO" id="GO:0006352">
    <property type="term" value="P:DNA-templated transcription initiation"/>
    <property type="evidence" value="ECO:0007669"/>
    <property type="project" value="InterPro"/>
</dbReference>
<dbReference type="SUPFAM" id="SSF88946">
    <property type="entry name" value="Sigma2 domain of RNA polymerase sigma factors"/>
    <property type="match status" value="1"/>
</dbReference>
<dbReference type="GO" id="GO:0016987">
    <property type="term" value="F:sigma factor activity"/>
    <property type="evidence" value="ECO:0007669"/>
    <property type="project" value="UniProtKB-KW"/>
</dbReference>
<dbReference type="OrthoDB" id="6383365at2"/>
<dbReference type="InterPro" id="IPR007627">
    <property type="entry name" value="RNA_pol_sigma70_r2"/>
</dbReference>
<protein>
    <submittedName>
        <fullName evidence="6">RNA polymerase sigma factor</fullName>
    </submittedName>
</protein>
<keyword evidence="4" id="KW-0804">Transcription</keyword>
<evidence type="ECO:0000256" key="4">
    <source>
        <dbReference type="ARBA" id="ARBA00023163"/>
    </source>
</evidence>
<dbReference type="Gene3D" id="1.10.10.60">
    <property type="entry name" value="Homeodomain-like"/>
    <property type="match status" value="1"/>
</dbReference>
<dbReference type="InterPro" id="IPR014331">
    <property type="entry name" value="RNA_pol_sigma70_ECF_RHOBA"/>
</dbReference>
<dbReference type="InterPro" id="IPR039425">
    <property type="entry name" value="RNA_pol_sigma-70-like"/>
</dbReference>
<keyword evidence="3" id="KW-0731">Sigma factor</keyword>
<dbReference type="KEGG" id="amuc:Pan181_23070"/>
<dbReference type="SUPFAM" id="SSF88659">
    <property type="entry name" value="Sigma3 and sigma4 domains of RNA polymerase sigma factors"/>
    <property type="match status" value="1"/>
</dbReference>
<reference evidence="6 7" key="1">
    <citation type="submission" date="2019-02" db="EMBL/GenBank/DDBJ databases">
        <title>Deep-cultivation of Planctomycetes and their phenomic and genomic characterization uncovers novel biology.</title>
        <authorList>
            <person name="Wiegand S."/>
            <person name="Jogler M."/>
            <person name="Boedeker C."/>
            <person name="Pinto D."/>
            <person name="Vollmers J."/>
            <person name="Rivas-Marin E."/>
            <person name="Kohn T."/>
            <person name="Peeters S.H."/>
            <person name="Heuer A."/>
            <person name="Rast P."/>
            <person name="Oberbeckmann S."/>
            <person name="Bunk B."/>
            <person name="Jeske O."/>
            <person name="Meyerdierks A."/>
            <person name="Storesund J.E."/>
            <person name="Kallscheuer N."/>
            <person name="Luecker S."/>
            <person name="Lage O.M."/>
            <person name="Pohl T."/>
            <person name="Merkel B.J."/>
            <person name="Hornburger P."/>
            <person name="Mueller R.-W."/>
            <person name="Bruemmer F."/>
            <person name="Labrenz M."/>
            <person name="Spormann A.M."/>
            <person name="Op den Camp H."/>
            <person name="Overmann J."/>
            <person name="Amann R."/>
            <person name="Jetten M.S.M."/>
            <person name="Mascher T."/>
            <person name="Medema M.H."/>
            <person name="Devos D.P."/>
            <person name="Kaster A.-K."/>
            <person name="Ovreas L."/>
            <person name="Rohde M."/>
            <person name="Galperin M.Y."/>
            <person name="Jogler C."/>
        </authorList>
    </citation>
    <scope>NUCLEOTIDE SEQUENCE [LARGE SCALE GENOMIC DNA]</scope>
    <source>
        <strain evidence="6 7">Pan181</strain>
    </source>
</reference>
<sequence>MPDEQIPPDGPIQASEAFVQLLTGEQFRLLHYITMLLGDVDSAQNVLQETNIVLWRKSTDFEPGTNFSAWARKVAYWKVQSFLRDQQRERHVFGDALIARLANQETTSEQEIETRVALRDCMTKVSDENIGLLRDRYANGLSISALAAKLGRTESAIKVHLMRLRRLLQDCIERNLARELE</sequence>
<dbReference type="AlphaFoldDB" id="A0A518AN07"/>
<dbReference type="RefSeq" id="WP_145246861.1">
    <property type="nucleotide sequence ID" value="NZ_CP036278.1"/>
</dbReference>
<dbReference type="Proteomes" id="UP000315750">
    <property type="component" value="Chromosome"/>
</dbReference>
<evidence type="ECO:0000256" key="3">
    <source>
        <dbReference type="ARBA" id="ARBA00023082"/>
    </source>
</evidence>
<dbReference type="InterPro" id="IPR014284">
    <property type="entry name" value="RNA_pol_sigma-70_dom"/>
</dbReference>
<keyword evidence="7" id="KW-1185">Reference proteome</keyword>
<dbReference type="NCBIfam" id="TIGR02937">
    <property type="entry name" value="sigma70-ECF"/>
    <property type="match status" value="1"/>
</dbReference>
<evidence type="ECO:0000256" key="1">
    <source>
        <dbReference type="ARBA" id="ARBA00010641"/>
    </source>
</evidence>
<organism evidence="6 7">
    <name type="scientific">Aeoliella mucimassa</name>
    <dbReference type="NCBI Taxonomy" id="2527972"/>
    <lineage>
        <taxon>Bacteria</taxon>
        <taxon>Pseudomonadati</taxon>
        <taxon>Planctomycetota</taxon>
        <taxon>Planctomycetia</taxon>
        <taxon>Pirellulales</taxon>
        <taxon>Lacipirellulaceae</taxon>
        <taxon>Aeoliella</taxon>
    </lineage>
</organism>
<gene>
    <name evidence="6" type="ORF">Pan181_23070</name>
</gene>
<feature type="domain" description="RNA polymerase sigma-70 region 2" evidence="5">
    <location>
        <begin position="28"/>
        <end position="88"/>
    </location>
</feature>
<name>A0A518AN07_9BACT</name>